<feature type="region of interest" description="Disordered" evidence="1">
    <location>
        <begin position="1"/>
        <end position="55"/>
    </location>
</feature>
<evidence type="ECO:0008006" key="4">
    <source>
        <dbReference type="Google" id="ProtNLM"/>
    </source>
</evidence>
<proteinExistence type="predicted"/>
<feature type="non-terminal residue" evidence="2">
    <location>
        <position position="288"/>
    </location>
</feature>
<keyword evidence="3" id="KW-1185">Reference proteome</keyword>
<evidence type="ECO:0000256" key="1">
    <source>
        <dbReference type="SAM" id="MobiDB-lite"/>
    </source>
</evidence>
<feature type="compositionally biased region" description="Basic and acidic residues" evidence="1">
    <location>
        <begin position="115"/>
        <end position="127"/>
    </location>
</feature>
<reference evidence="2" key="1">
    <citation type="journal article" date="2020" name="Stud. Mycol.">
        <title>101 Dothideomycetes genomes: a test case for predicting lifestyles and emergence of pathogens.</title>
        <authorList>
            <person name="Haridas S."/>
            <person name="Albert R."/>
            <person name="Binder M."/>
            <person name="Bloem J."/>
            <person name="Labutti K."/>
            <person name="Salamov A."/>
            <person name="Andreopoulos B."/>
            <person name="Baker S."/>
            <person name="Barry K."/>
            <person name="Bills G."/>
            <person name="Bluhm B."/>
            <person name="Cannon C."/>
            <person name="Castanera R."/>
            <person name="Culley D."/>
            <person name="Daum C."/>
            <person name="Ezra D."/>
            <person name="Gonzalez J."/>
            <person name="Henrissat B."/>
            <person name="Kuo A."/>
            <person name="Liang C."/>
            <person name="Lipzen A."/>
            <person name="Lutzoni F."/>
            <person name="Magnuson J."/>
            <person name="Mondo S."/>
            <person name="Nolan M."/>
            <person name="Ohm R."/>
            <person name="Pangilinan J."/>
            <person name="Park H.-J."/>
            <person name="Ramirez L."/>
            <person name="Alfaro M."/>
            <person name="Sun H."/>
            <person name="Tritt A."/>
            <person name="Yoshinaga Y."/>
            <person name="Zwiers L.-H."/>
            <person name="Turgeon B."/>
            <person name="Goodwin S."/>
            <person name="Spatafora J."/>
            <person name="Crous P."/>
            <person name="Grigoriev I."/>
        </authorList>
    </citation>
    <scope>NUCLEOTIDE SEQUENCE</scope>
    <source>
        <strain evidence="2">CBS 121167</strain>
    </source>
</reference>
<name>A0A6A6AYZ5_9PEZI</name>
<protein>
    <recommendedName>
        <fullName evidence="4">PH domain-containing protein</fullName>
    </recommendedName>
</protein>
<organism evidence="2 3">
    <name type="scientific">Aplosporella prunicola CBS 121167</name>
    <dbReference type="NCBI Taxonomy" id="1176127"/>
    <lineage>
        <taxon>Eukaryota</taxon>
        <taxon>Fungi</taxon>
        <taxon>Dikarya</taxon>
        <taxon>Ascomycota</taxon>
        <taxon>Pezizomycotina</taxon>
        <taxon>Dothideomycetes</taxon>
        <taxon>Dothideomycetes incertae sedis</taxon>
        <taxon>Botryosphaeriales</taxon>
        <taxon>Aplosporellaceae</taxon>
        <taxon>Aplosporella</taxon>
    </lineage>
</organism>
<sequence length="288" mass="32279">MPQDENASTPGLRHNLKNLPPIHTAVDHAPQPSRWRRSRFVAPAPEHKASPAPSKLENRKSAMSLFNLFSRPKVEKARGHHEAGLPTIHDYNLLQEKLESKLDLSGAVAEDDSDAEAKKRDRREKRASFSSMMGGPDLTEKIYVLATSGYLLQYSGEGPSERLPERVLHLGKDSAAFVCDLIPGKHWVLQISQATNDDGTMTTQQPPKSFLSRLRMQGPAVKKVATSMLLVFENPTEMGEWLAALRLEIDILAGRKSRIDAEREVQEAANKRMSRISNHRYQMQRDAS</sequence>
<accession>A0A6A6AYZ5</accession>
<dbReference type="AlphaFoldDB" id="A0A6A6AYZ5"/>
<evidence type="ECO:0000313" key="3">
    <source>
        <dbReference type="Proteomes" id="UP000799438"/>
    </source>
</evidence>
<dbReference type="Proteomes" id="UP000799438">
    <property type="component" value="Unassembled WGS sequence"/>
</dbReference>
<feature type="region of interest" description="Disordered" evidence="1">
    <location>
        <begin position="104"/>
        <end position="131"/>
    </location>
</feature>
<dbReference type="OrthoDB" id="1749473at2759"/>
<dbReference type="GeneID" id="54294995"/>
<dbReference type="EMBL" id="ML995506">
    <property type="protein sequence ID" value="KAF2137152.1"/>
    <property type="molecule type" value="Genomic_DNA"/>
</dbReference>
<gene>
    <name evidence="2" type="ORF">K452DRAFT_236362</name>
</gene>
<evidence type="ECO:0000313" key="2">
    <source>
        <dbReference type="EMBL" id="KAF2137152.1"/>
    </source>
</evidence>
<dbReference type="RefSeq" id="XP_033392870.1">
    <property type="nucleotide sequence ID" value="XM_033537499.1"/>
</dbReference>